<protein>
    <recommendedName>
        <fullName evidence="8">RDD domain-containing protein</fullName>
    </recommendedName>
</protein>
<keyword evidence="2" id="KW-1003">Cell membrane</keyword>
<evidence type="ECO:0000313" key="9">
    <source>
        <dbReference type="EMBL" id="PZR54237.1"/>
    </source>
</evidence>
<comment type="caution">
    <text evidence="9">The sequence shown here is derived from an EMBL/GenBank/DDBJ whole genome shotgun (WGS) entry which is preliminary data.</text>
</comment>
<evidence type="ECO:0000256" key="4">
    <source>
        <dbReference type="ARBA" id="ARBA00022989"/>
    </source>
</evidence>
<evidence type="ECO:0000256" key="5">
    <source>
        <dbReference type="ARBA" id="ARBA00023136"/>
    </source>
</evidence>
<dbReference type="InterPro" id="IPR051791">
    <property type="entry name" value="Pra-immunoreactive"/>
</dbReference>
<feature type="transmembrane region" description="Helical" evidence="7">
    <location>
        <begin position="112"/>
        <end position="130"/>
    </location>
</feature>
<sequence length="446" mass="47305">MRRTRRLPRAGGPHRRGRRRGARPRRERSCPPCVPGGATLAGRTTGSPPGDGAPHLTRRVPASGFPCGAPCWEGRPVTSAGTVPPAAPPSATAEEAELTVTGVVHASWTRRVLAAVLDQSLLVGAAWFFAGPDVGAPTLWPTLWDADVDAAQPWTSSFALVIVAVLLLGLQGDTGWTPGKLVVGIAVVRDGDLRPAGFLRTVARAVFHLVDALLMIGYLRPLWNAERRTFADSAMATVVVLRHPTRLNRGWHVALTAAAALVCALGVGFSIPSWSAGGVSRVGSAQCVPQVTDERVTAEPVVVEVDDRWDRERRLWMVRSAPDSRDVTFGWRWSQSSRAGSQALDVEDAVLTVSAARPDGTGTTETETRVGDVDGLLVQHTGSTARAEAVVSLETARRTSQPGPETVQARALGNEVRLTSALVLDGEVVATCTVDRLVLSAAPSGW</sequence>
<accession>A0A2W5WSA5</accession>
<dbReference type="GO" id="GO:0005886">
    <property type="term" value="C:plasma membrane"/>
    <property type="evidence" value="ECO:0007669"/>
    <property type="project" value="UniProtKB-SubCell"/>
</dbReference>
<organism evidence="9 10">
    <name type="scientific">Xylanimonas oleitrophica</name>
    <dbReference type="NCBI Taxonomy" id="2607479"/>
    <lineage>
        <taxon>Bacteria</taxon>
        <taxon>Bacillati</taxon>
        <taxon>Actinomycetota</taxon>
        <taxon>Actinomycetes</taxon>
        <taxon>Micrococcales</taxon>
        <taxon>Promicromonosporaceae</taxon>
        <taxon>Xylanimonas</taxon>
    </lineage>
</organism>
<dbReference type="Proteomes" id="UP000248783">
    <property type="component" value="Unassembled WGS sequence"/>
</dbReference>
<feature type="region of interest" description="Disordered" evidence="6">
    <location>
        <begin position="1"/>
        <end position="59"/>
    </location>
</feature>
<feature type="domain" description="RDD" evidence="8">
    <location>
        <begin position="106"/>
        <end position="234"/>
    </location>
</feature>
<feature type="transmembrane region" description="Helical" evidence="7">
    <location>
        <begin position="150"/>
        <end position="170"/>
    </location>
</feature>
<proteinExistence type="predicted"/>
<evidence type="ECO:0000256" key="6">
    <source>
        <dbReference type="SAM" id="MobiDB-lite"/>
    </source>
</evidence>
<gene>
    <name evidence="9" type="ORF">DNL40_04800</name>
</gene>
<evidence type="ECO:0000256" key="2">
    <source>
        <dbReference type="ARBA" id="ARBA00022475"/>
    </source>
</evidence>
<feature type="compositionally biased region" description="Basic residues" evidence="6">
    <location>
        <begin position="1"/>
        <end position="26"/>
    </location>
</feature>
<keyword evidence="3 7" id="KW-0812">Transmembrane</keyword>
<evidence type="ECO:0000256" key="3">
    <source>
        <dbReference type="ARBA" id="ARBA00022692"/>
    </source>
</evidence>
<keyword evidence="10" id="KW-1185">Reference proteome</keyword>
<comment type="subcellular location">
    <subcellularLocation>
        <location evidence="1">Cell membrane</location>
        <topology evidence="1">Multi-pass membrane protein</topology>
    </subcellularLocation>
</comment>
<dbReference type="EMBL" id="QKWH01000002">
    <property type="protein sequence ID" value="PZR54237.1"/>
    <property type="molecule type" value="Genomic_DNA"/>
</dbReference>
<dbReference type="InterPro" id="IPR010432">
    <property type="entry name" value="RDD"/>
</dbReference>
<keyword evidence="4 7" id="KW-1133">Transmembrane helix</keyword>
<dbReference type="PANTHER" id="PTHR36115:SF6">
    <property type="entry name" value="PROLINE-RICH ANTIGEN HOMOLOG"/>
    <property type="match status" value="1"/>
</dbReference>
<evidence type="ECO:0000256" key="1">
    <source>
        <dbReference type="ARBA" id="ARBA00004651"/>
    </source>
</evidence>
<feature type="transmembrane region" description="Helical" evidence="7">
    <location>
        <begin position="251"/>
        <end position="271"/>
    </location>
</feature>
<keyword evidence="5 7" id="KW-0472">Membrane</keyword>
<dbReference type="AlphaFoldDB" id="A0A2W5WSA5"/>
<dbReference type="Pfam" id="PF06271">
    <property type="entry name" value="RDD"/>
    <property type="match status" value="1"/>
</dbReference>
<evidence type="ECO:0000259" key="8">
    <source>
        <dbReference type="Pfam" id="PF06271"/>
    </source>
</evidence>
<dbReference type="PANTHER" id="PTHR36115">
    <property type="entry name" value="PROLINE-RICH ANTIGEN HOMOLOG-RELATED"/>
    <property type="match status" value="1"/>
</dbReference>
<evidence type="ECO:0000313" key="10">
    <source>
        <dbReference type="Proteomes" id="UP000248783"/>
    </source>
</evidence>
<evidence type="ECO:0000256" key="7">
    <source>
        <dbReference type="SAM" id="Phobius"/>
    </source>
</evidence>
<reference evidence="9 10" key="1">
    <citation type="submission" date="2018-06" db="EMBL/GenBank/DDBJ databases">
        <title>Whole genome sequencing of a novel hydrocarbon degrading bacterial strain, PW21 isolated from oil contaminated produced water sample.</title>
        <authorList>
            <person name="Nagkirti P."/>
            <person name="Shaikh A."/>
            <person name="Gowdaman V."/>
            <person name="Engineer A.E."/>
            <person name="Dagar S."/>
            <person name="Dhakephalkar P.K."/>
        </authorList>
    </citation>
    <scope>NUCLEOTIDE SEQUENCE [LARGE SCALE GENOMIC DNA]</scope>
    <source>
        <strain evidence="9 10">PW21</strain>
    </source>
</reference>
<name>A0A2W5WSA5_9MICO</name>